<feature type="short sequence motif" description="RadA KNRFG motif" evidence="11">
    <location>
        <begin position="251"/>
        <end position="255"/>
    </location>
</feature>
<comment type="function">
    <text evidence="11">Plays a role in repairing double-strand DNA breaks, probably involving stabilizing or processing branched DNA or blocked replication forks.</text>
</comment>
<gene>
    <name evidence="11" type="primary">radA</name>
    <name evidence="15" type="ORF">A3H61_01585</name>
</gene>
<evidence type="ECO:0000256" key="1">
    <source>
        <dbReference type="ARBA" id="ARBA00022723"/>
    </source>
</evidence>
<dbReference type="SUPFAM" id="SSF54211">
    <property type="entry name" value="Ribosomal protein S5 domain 2-like"/>
    <property type="match status" value="1"/>
</dbReference>
<comment type="caution">
    <text evidence="15">The sequence shown here is derived from an EMBL/GenBank/DDBJ whole genome shotgun (WGS) entry which is preliminary data.</text>
</comment>
<dbReference type="GO" id="GO:0140664">
    <property type="term" value="F:ATP-dependent DNA damage sensor activity"/>
    <property type="evidence" value="ECO:0007669"/>
    <property type="project" value="InterPro"/>
</dbReference>
<dbReference type="NCBIfam" id="TIGR00416">
    <property type="entry name" value="sms"/>
    <property type="match status" value="1"/>
</dbReference>
<comment type="similarity">
    <text evidence="11 13">Belongs to the RecA family. RadA subfamily.</text>
</comment>
<dbReference type="PANTHER" id="PTHR32472:SF10">
    <property type="entry name" value="DNA REPAIR PROTEIN RADA-LIKE PROTEIN"/>
    <property type="match status" value="1"/>
</dbReference>
<dbReference type="GO" id="GO:0016787">
    <property type="term" value="F:hydrolase activity"/>
    <property type="evidence" value="ECO:0007669"/>
    <property type="project" value="UniProtKB-KW"/>
</dbReference>
<dbReference type="CDD" id="cd01121">
    <property type="entry name" value="RadA_SMS_N"/>
    <property type="match status" value="1"/>
</dbReference>
<dbReference type="AlphaFoldDB" id="A0A1G2A856"/>
<dbReference type="InterPro" id="IPR055549">
    <property type="entry name" value="DUF7125"/>
</dbReference>
<evidence type="ECO:0000259" key="14">
    <source>
        <dbReference type="PROSITE" id="PS50162"/>
    </source>
</evidence>
<evidence type="ECO:0000256" key="9">
    <source>
        <dbReference type="ARBA" id="ARBA00023125"/>
    </source>
</evidence>
<reference evidence="15 16" key="1">
    <citation type="journal article" date="2016" name="Nat. Commun.">
        <title>Thousands of microbial genomes shed light on interconnected biogeochemical processes in an aquifer system.</title>
        <authorList>
            <person name="Anantharaman K."/>
            <person name="Brown C.T."/>
            <person name="Hug L.A."/>
            <person name="Sharon I."/>
            <person name="Castelle C.J."/>
            <person name="Probst A.J."/>
            <person name="Thomas B.C."/>
            <person name="Singh A."/>
            <person name="Wilkins M.J."/>
            <person name="Karaoz U."/>
            <person name="Brodie E.L."/>
            <person name="Williams K.H."/>
            <person name="Hubbard S.S."/>
            <person name="Banfield J.F."/>
        </authorList>
    </citation>
    <scope>NUCLEOTIDE SEQUENCE [LARGE SCALE GENOMIC DNA]</scope>
</reference>
<dbReference type="Gene3D" id="3.30.230.10">
    <property type="match status" value="1"/>
</dbReference>
<evidence type="ECO:0000313" key="15">
    <source>
        <dbReference type="EMBL" id="OGY72666.1"/>
    </source>
</evidence>
<dbReference type="GO" id="GO:0005524">
    <property type="term" value="F:ATP binding"/>
    <property type="evidence" value="ECO:0007669"/>
    <property type="project" value="UniProtKB-UniRule"/>
</dbReference>
<evidence type="ECO:0000256" key="3">
    <source>
        <dbReference type="ARBA" id="ARBA00022763"/>
    </source>
</evidence>
<sequence>MTKQLRDTIFTCSACDAQYPKWEGRCRGCGKWGTVSELRITNYELRKDATEKAPPAELIEFKAIDATRFPRIETGIGEFDRVLGGGIVPGSLVLIGGAPGIGKSTLLLQALAKIKPPILYFSGEESASQIKSRAERLSLGSLPIQFAQETNIERVAATIDKVAPTLTIIDSIQTLKSEEVGSPAGSINQISVSCAKLMEAAKRGNHSIFIIGHITKSGVVAGPKTLEHLVDTVLYLEGDKNHFYRLLRSVKNRFGTTDEVGVFEMTDTGMDEVKNPSLAFMADFDASAPGTVTTVVMEGTRPFLVEIQALTSKTFFGYPKRATSGFKKSRLELLIAILSKRLGLRLGEQDVYLNVAGGLKIGEPAADLAAVCAIISSFHDKPLPPKTCVFGEVGLGGEVRPVAFMEKRVREAEQLGFEQILCSAVKNLASSSKIKITPVKMLSELRF</sequence>
<dbReference type="GO" id="GO:0000725">
    <property type="term" value="P:recombinational repair"/>
    <property type="evidence" value="ECO:0007669"/>
    <property type="project" value="UniProtKB-UniRule"/>
</dbReference>
<evidence type="ECO:0000256" key="13">
    <source>
        <dbReference type="RuleBase" id="RU003555"/>
    </source>
</evidence>
<evidence type="ECO:0000256" key="5">
    <source>
        <dbReference type="ARBA" id="ARBA00022801"/>
    </source>
</evidence>
<dbReference type="Proteomes" id="UP000178315">
    <property type="component" value="Unassembled WGS sequence"/>
</dbReference>
<keyword evidence="5" id="KW-0378">Hydrolase</keyword>
<protein>
    <recommendedName>
        <fullName evidence="11 12">DNA repair protein RadA</fullName>
    </recommendedName>
</protein>
<proteinExistence type="inferred from homology"/>
<dbReference type="Gene3D" id="3.40.50.300">
    <property type="entry name" value="P-loop containing nucleotide triphosphate hydrolases"/>
    <property type="match status" value="1"/>
</dbReference>
<name>A0A1G2A856_9BACT</name>
<dbReference type="InterPro" id="IPR003593">
    <property type="entry name" value="AAA+_ATPase"/>
</dbReference>
<evidence type="ECO:0000256" key="6">
    <source>
        <dbReference type="ARBA" id="ARBA00022833"/>
    </source>
</evidence>
<dbReference type="GO" id="GO:0008270">
    <property type="term" value="F:zinc ion binding"/>
    <property type="evidence" value="ECO:0007669"/>
    <property type="project" value="UniProtKB-KW"/>
</dbReference>
<dbReference type="PRINTS" id="PR01874">
    <property type="entry name" value="DNAREPAIRADA"/>
</dbReference>
<comment type="domain">
    <text evidence="11">The middle region has homology to RecA with ATPase motifs including the RadA KNRFG motif, while the C-terminus is homologous to Lon protease.</text>
</comment>
<keyword evidence="9 11" id="KW-0238">DNA-binding</keyword>
<dbReference type="InterPro" id="IPR020588">
    <property type="entry name" value="RecA_ATP-bd"/>
</dbReference>
<evidence type="ECO:0000256" key="12">
    <source>
        <dbReference type="NCBIfam" id="TIGR00416"/>
    </source>
</evidence>
<accession>A0A1G2A856</accession>
<dbReference type="InterPro" id="IPR020568">
    <property type="entry name" value="Ribosomal_Su5_D2-typ_SF"/>
</dbReference>
<dbReference type="GO" id="GO:0005829">
    <property type="term" value="C:cytosol"/>
    <property type="evidence" value="ECO:0007669"/>
    <property type="project" value="TreeGrafter"/>
</dbReference>
<dbReference type="SUPFAM" id="SSF52540">
    <property type="entry name" value="P-loop containing nucleoside triphosphate hydrolases"/>
    <property type="match status" value="1"/>
</dbReference>
<keyword evidence="6 13" id="KW-0862">Zinc</keyword>
<feature type="region of interest" description="Lon-protease-like" evidence="11">
    <location>
        <begin position="350"/>
        <end position="447"/>
    </location>
</feature>
<dbReference type="SMART" id="SM00382">
    <property type="entry name" value="AAA"/>
    <property type="match status" value="1"/>
</dbReference>
<evidence type="ECO:0000313" key="16">
    <source>
        <dbReference type="Proteomes" id="UP000178315"/>
    </source>
</evidence>
<feature type="domain" description="RecA family profile 1" evidence="14">
    <location>
        <begin position="68"/>
        <end position="214"/>
    </location>
</feature>
<evidence type="ECO:0000256" key="11">
    <source>
        <dbReference type="HAMAP-Rule" id="MF_01498"/>
    </source>
</evidence>
<dbReference type="Pfam" id="PF23442">
    <property type="entry name" value="DUF7125"/>
    <property type="match status" value="1"/>
</dbReference>
<keyword evidence="10 11" id="KW-0234">DNA repair</keyword>
<dbReference type="PROSITE" id="PS50162">
    <property type="entry name" value="RECA_2"/>
    <property type="match status" value="1"/>
</dbReference>
<keyword evidence="3 11" id="KW-0227">DNA damage</keyword>
<evidence type="ECO:0000256" key="8">
    <source>
        <dbReference type="ARBA" id="ARBA00023016"/>
    </source>
</evidence>
<dbReference type="FunFam" id="3.40.50.300:FF:000050">
    <property type="entry name" value="DNA repair protein RadA"/>
    <property type="match status" value="1"/>
</dbReference>
<keyword evidence="7 11" id="KW-0067">ATP-binding</keyword>
<dbReference type="InterPro" id="IPR041166">
    <property type="entry name" value="Rubredoxin_2"/>
</dbReference>
<dbReference type="InterPro" id="IPR004504">
    <property type="entry name" value="DNA_repair_RadA"/>
</dbReference>
<dbReference type="EMBL" id="MHJU01000026">
    <property type="protein sequence ID" value="OGY72666.1"/>
    <property type="molecule type" value="Genomic_DNA"/>
</dbReference>
<dbReference type="PANTHER" id="PTHR32472">
    <property type="entry name" value="DNA REPAIR PROTEIN RADA"/>
    <property type="match status" value="1"/>
</dbReference>
<keyword evidence="1 11" id="KW-0479">Metal-binding</keyword>
<dbReference type="InterPro" id="IPR027417">
    <property type="entry name" value="P-loop_NTPase"/>
</dbReference>
<keyword evidence="8 11" id="KW-0346">Stress response</keyword>
<comment type="function">
    <text evidence="13">DNA-dependent ATPase involved in processing of recombination intermediates, plays a role in repairing DNA breaks. Stimulates the branch migration of RecA-mediated strand transfer reactions, allowing the 3' invading strand to extend heteroduplex DNA faster. Binds ssDNA in the presence of ADP but not other nucleotides, has ATPase activity that is stimulated by ssDNA and various branched DNA structures, but inhibited by SSB. Does not have RecA's homology-searching function.</text>
</comment>
<evidence type="ECO:0000256" key="10">
    <source>
        <dbReference type="ARBA" id="ARBA00023204"/>
    </source>
</evidence>
<evidence type="ECO:0000256" key="4">
    <source>
        <dbReference type="ARBA" id="ARBA00022771"/>
    </source>
</evidence>
<dbReference type="Pfam" id="PF18073">
    <property type="entry name" value="Zn_ribbon_LapB"/>
    <property type="match status" value="1"/>
</dbReference>
<dbReference type="InterPro" id="IPR014721">
    <property type="entry name" value="Ribsml_uS5_D2-typ_fold_subgr"/>
</dbReference>
<evidence type="ECO:0000256" key="2">
    <source>
        <dbReference type="ARBA" id="ARBA00022741"/>
    </source>
</evidence>
<organism evidence="15 16">
    <name type="scientific">Candidatus Jacksonbacteria bacterium RIFCSPLOWO2_02_FULL_44_20</name>
    <dbReference type="NCBI Taxonomy" id="1798460"/>
    <lineage>
        <taxon>Bacteria</taxon>
        <taxon>Candidatus Jacksoniibacteriota</taxon>
    </lineage>
</organism>
<keyword evidence="4 13" id="KW-0863">Zinc-finger</keyword>
<evidence type="ECO:0000256" key="7">
    <source>
        <dbReference type="ARBA" id="ARBA00022840"/>
    </source>
</evidence>
<dbReference type="HAMAP" id="MF_01498">
    <property type="entry name" value="RadA_bact"/>
    <property type="match status" value="1"/>
</dbReference>
<keyword evidence="2 11" id="KW-0547">Nucleotide-binding</keyword>
<dbReference type="GO" id="GO:0003684">
    <property type="term" value="F:damaged DNA binding"/>
    <property type="evidence" value="ECO:0007669"/>
    <property type="project" value="InterPro"/>
</dbReference>
<feature type="binding site" evidence="11">
    <location>
        <begin position="97"/>
        <end position="104"/>
    </location>
    <ligand>
        <name>ATP</name>
        <dbReference type="ChEBI" id="CHEBI:30616"/>
    </ligand>
</feature>